<comment type="caution">
    <text evidence="4">The sequence shown here is derived from an EMBL/GenBank/DDBJ whole genome shotgun (WGS) entry which is preliminary data.</text>
</comment>
<dbReference type="PANTHER" id="PTHR38340">
    <property type="entry name" value="S-LAYER PROTEIN"/>
    <property type="match status" value="1"/>
</dbReference>
<dbReference type="RefSeq" id="WP_088151899.1">
    <property type="nucleotide sequence ID" value="NZ_NHON01000026.1"/>
</dbReference>
<dbReference type="InterPro" id="IPR050557">
    <property type="entry name" value="RTX_toxin/Mannuronan_C5-epim"/>
</dbReference>
<evidence type="ECO:0000256" key="3">
    <source>
        <dbReference type="SAM" id="MobiDB-lite"/>
    </source>
</evidence>
<evidence type="ECO:0000256" key="1">
    <source>
        <dbReference type="ARBA" id="ARBA00004613"/>
    </source>
</evidence>
<evidence type="ECO:0000313" key="5">
    <source>
        <dbReference type="Proteomes" id="UP000196655"/>
    </source>
</evidence>
<dbReference type="PROSITE" id="PS00330">
    <property type="entry name" value="HEMOLYSIN_CALCIUM"/>
    <property type="match status" value="6"/>
</dbReference>
<dbReference type="EMBL" id="NHON01000026">
    <property type="protein sequence ID" value="OWJ66260.1"/>
    <property type="molecule type" value="Genomic_DNA"/>
</dbReference>
<dbReference type="PRINTS" id="PR00313">
    <property type="entry name" value="CABNDNGRPT"/>
</dbReference>
<dbReference type="OrthoDB" id="7864256at2"/>
<proteinExistence type="predicted"/>
<feature type="region of interest" description="Disordered" evidence="3">
    <location>
        <begin position="43"/>
        <end position="63"/>
    </location>
</feature>
<dbReference type="InterPro" id="IPR011049">
    <property type="entry name" value="Serralysin-like_metalloprot_C"/>
</dbReference>
<sequence>MAIISGTPNDDIFAGDGADDRIDGLGGNDVLLGNGGDDVLNGGDGNDQLYGGGGSNTLNGGAGNDEVTVTRTFGDPASADIVDGGAGNDTLIVDFAGANGPLSFTLNGTSGDGSIRSANFETLIYTGGSGNDTVAGAAGNDQLFGYAGNDTLAGAAGTDQLDGGAGNDVLRGGAGADHLDGGAGVDLASYYTSSVGVSVDLATGQGAGGEAQGDTLTGIENLSGSQGNDTLAGNAGANSLSGNGGNDVLRGGAGADRLDGGAGTDTASYYIGAAGVTVNLATGAGSGGDAQGDTLTGIENVSGSQGSDILVGNSVANTLQGWSGNDVLTGAGGKDTLTGGAGADRFVYASTTHSVVGANADRITDFRHAQGDRIDLSAIDANTGTAGNQAFTFIGTGLYTHHAGELRFAVSGGVTTIAGDVNGDGTTDFHIQLTGSIALAAADFVL</sequence>
<dbReference type="InterPro" id="IPR001343">
    <property type="entry name" value="Hemolysn_Ca-bd"/>
</dbReference>
<dbReference type="AlphaFoldDB" id="A0A211ZLZ1"/>
<organism evidence="4 5">
    <name type="scientific">Inquilinus limosus</name>
    <dbReference type="NCBI Taxonomy" id="171674"/>
    <lineage>
        <taxon>Bacteria</taxon>
        <taxon>Pseudomonadati</taxon>
        <taxon>Pseudomonadota</taxon>
        <taxon>Alphaproteobacteria</taxon>
        <taxon>Rhodospirillales</taxon>
        <taxon>Rhodospirillaceae</taxon>
        <taxon>Inquilinus</taxon>
    </lineage>
</organism>
<dbReference type="GO" id="GO:0005576">
    <property type="term" value="C:extracellular region"/>
    <property type="evidence" value="ECO:0007669"/>
    <property type="project" value="UniProtKB-SubCell"/>
</dbReference>
<dbReference type="PANTHER" id="PTHR38340:SF1">
    <property type="entry name" value="S-LAYER PROTEIN"/>
    <property type="match status" value="1"/>
</dbReference>
<protein>
    <submittedName>
        <fullName evidence="4">Uncharacterized protein</fullName>
    </submittedName>
</protein>
<keyword evidence="2" id="KW-0964">Secreted</keyword>
<dbReference type="Gene3D" id="2.150.10.10">
    <property type="entry name" value="Serralysin-like metalloprotease, C-terminal"/>
    <property type="match status" value="4"/>
</dbReference>
<comment type="subcellular location">
    <subcellularLocation>
        <location evidence="1">Secreted</location>
    </subcellularLocation>
</comment>
<dbReference type="Pfam" id="PF00353">
    <property type="entry name" value="HemolysinCabind"/>
    <property type="match status" value="5"/>
</dbReference>
<accession>A0A211ZLZ1</accession>
<keyword evidence="5" id="KW-1185">Reference proteome</keyword>
<dbReference type="GO" id="GO:0005509">
    <property type="term" value="F:calcium ion binding"/>
    <property type="evidence" value="ECO:0007669"/>
    <property type="project" value="InterPro"/>
</dbReference>
<dbReference type="Proteomes" id="UP000196655">
    <property type="component" value="Unassembled WGS sequence"/>
</dbReference>
<gene>
    <name evidence="4" type="ORF">BWR60_15350</name>
</gene>
<reference evidence="5" key="1">
    <citation type="submission" date="2017-05" db="EMBL/GenBank/DDBJ databases">
        <authorList>
            <person name="Macchi M."/>
            <person name="Festa S."/>
            <person name="Coppotelli B.M."/>
            <person name="Morelli I.S."/>
        </authorList>
    </citation>
    <scope>NUCLEOTIDE SEQUENCE [LARGE SCALE GENOMIC DNA]</scope>
    <source>
        <strain evidence="5">I</strain>
    </source>
</reference>
<name>A0A211ZLZ1_9PROT</name>
<evidence type="ECO:0000313" key="4">
    <source>
        <dbReference type="EMBL" id="OWJ66260.1"/>
    </source>
</evidence>
<evidence type="ECO:0000256" key="2">
    <source>
        <dbReference type="ARBA" id="ARBA00022525"/>
    </source>
</evidence>
<dbReference type="SUPFAM" id="SSF51120">
    <property type="entry name" value="beta-Roll"/>
    <property type="match status" value="4"/>
</dbReference>
<dbReference type="InterPro" id="IPR018511">
    <property type="entry name" value="Hemolysin-typ_Ca-bd_CS"/>
</dbReference>